<dbReference type="Proteomes" id="UP001480082">
    <property type="component" value="Unassembled WGS sequence"/>
</dbReference>
<dbReference type="EMBL" id="JAMYRI010000004">
    <property type="protein sequence ID" value="MER9284007.1"/>
    <property type="molecule type" value="Genomic_DNA"/>
</dbReference>
<reference evidence="1 2" key="1">
    <citation type="journal article" date="2024" name="Proc. Natl. Acad. Sci. U.S.A.">
        <title>The evolutionary genomics of adaptation to stress in wild rhizobium bacteria.</title>
        <authorList>
            <person name="Kehlet-Delgado H."/>
            <person name="Montoya A.P."/>
            <person name="Jensen K.T."/>
            <person name="Wendlandt C.E."/>
            <person name="Dexheimer C."/>
            <person name="Roberts M."/>
            <person name="Torres Martinez L."/>
            <person name="Friesen M.L."/>
            <person name="Griffitts J.S."/>
            <person name="Porter S.S."/>
        </authorList>
    </citation>
    <scope>NUCLEOTIDE SEQUENCE [LARGE SCALE GENOMIC DNA]</scope>
    <source>
        <strain evidence="1 2">M0468</strain>
    </source>
</reference>
<evidence type="ECO:0000313" key="2">
    <source>
        <dbReference type="Proteomes" id="UP001480082"/>
    </source>
</evidence>
<evidence type="ECO:0000313" key="1">
    <source>
        <dbReference type="EMBL" id="MER9284007.1"/>
    </source>
</evidence>
<accession>A0ACC6SW60</accession>
<gene>
    <name evidence="1" type="ORF">NKI81_08530</name>
</gene>
<protein>
    <submittedName>
        <fullName evidence="1">Cupin domain-containing protein</fullName>
    </submittedName>
</protein>
<sequence>MSAMQLQVNPADETIGDGDKGLAIRFLVTGDGSNGSVAAFELKVASGLRLLAPAHSHDHYEETIYGVDGVLTWTVDGKPIEVGPGDALCIPRGAVHRFDNNGSQGAKVLCVVTPAAIGPDYFREIFAMFHAAAGGPPDKAGMMEIMRRHGLTPAVPPPA</sequence>
<proteinExistence type="predicted"/>
<comment type="caution">
    <text evidence="1">The sequence shown here is derived from an EMBL/GenBank/DDBJ whole genome shotgun (WGS) entry which is preliminary data.</text>
</comment>
<keyword evidence="2" id="KW-1185">Reference proteome</keyword>
<organism evidence="1 2">
    <name type="scientific">Mesorhizobium australicum</name>
    <dbReference type="NCBI Taxonomy" id="536018"/>
    <lineage>
        <taxon>Bacteria</taxon>
        <taxon>Pseudomonadati</taxon>
        <taxon>Pseudomonadota</taxon>
        <taxon>Alphaproteobacteria</taxon>
        <taxon>Hyphomicrobiales</taxon>
        <taxon>Phyllobacteriaceae</taxon>
        <taxon>Mesorhizobium</taxon>
    </lineage>
</organism>
<name>A0ACC6SW60_9HYPH</name>